<dbReference type="InterPro" id="IPR020846">
    <property type="entry name" value="MFS_dom"/>
</dbReference>
<keyword evidence="7" id="KW-1185">Reference proteome</keyword>
<dbReference type="OrthoDB" id="3936150at2759"/>
<accession>A0A6P8LVJ3</accession>
<evidence type="ECO:0000256" key="2">
    <source>
        <dbReference type="ARBA" id="ARBA00022692"/>
    </source>
</evidence>
<keyword evidence="4 5" id="KW-0472">Membrane</keyword>
<dbReference type="InterPro" id="IPR005828">
    <property type="entry name" value="MFS_sugar_transport-like"/>
</dbReference>
<feature type="transmembrane region" description="Helical" evidence="5">
    <location>
        <begin position="246"/>
        <end position="268"/>
    </location>
</feature>
<feature type="transmembrane region" description="Helical" evidence="5">
    <location>
        <begin position="424"/>
        <end position="457"/>
    </location>
</feature>
<dbReference type="Gene3D" id="1.20.1250.20">
    <property type="entry name" value="MFS general substrate transporter like domains"/>
    <property type="match status" value="1"/>
</dbReference>
<dbReference type="AlphaFoldDB" id="A0A6P8LVJ3"/>
<feature type="transmembrane region" description="Helical" evidence="5">
    <location>
        <begin position="275"/>
        <end position="294"/>
    </location>
</feature>
<evidence type="ECO:0000259" key="6">
    <source>
        <dbReference type="PROSITE" id="PS50850"/>
    </source>
</evidence>
<feature type="transmembrane region" description="Helical" evidence="5">
    <location>
        <begin position="506"/>
        <end position="527"/>
    </location>
</feature>
<evidence type="ECO:0000256" key="4">
    <source>
        <dbReference type="ARBA" id="ARBA00023136"/>
    </source>
</evidence>
<feature type="transmembrane region" description="Helical" evidence="5">
    <location>
        <begin position="390"/>
        <end position="412"/>
    </location>
</feature>
<evidence type="ECO:0000256" key="5">
    <source>
        <dbReference type="SAM" id="Phobius"/>
    </source>
</evidence>
<dbReference type="GO" id="GO:0016020">
    <property type="term" value="C:membrane"/>
    <property type="evidence" value="ECO:0007669"/>
    <property type="project" value="UniProtKB-SubCell"/>
</dbReference>
<keyword evidence="3 5" id="KW-1133">Transmembrane helix</keyword>
<feature type="transmembrane region" description="Helical" evidence="5">
    <location>
        <begin position="187"/>
        <end position="207"/>
    </location>
</feature>
<reference evidence="8" key="1">
    <citation type="submission" date="2025-08" db="UniProtKB">
        <authorList>
            <consortium name="RefSeq"/>
        </authorList>
    </citation>
    <scope>IDENTIFICATION</scope>
</reference>
<dbReference type="Proteomes" id="UP000515180">
    <property type="component" value="Unplaced"/>
</dbReference>
<evidence type="ECO:0000256" key="1">
    <source>
        <dbReference type="ARBA" id="ARBA00004141"/>
    </source>
</evidence>
<proteinExistence type="predicted"/>
<dbReference type="InterPro" id="IPR005829">
    <property type="entry name" value="Sugar_transporter_CS"/>
</dbReference>
<feature type="transmembrane region" description="Helical" evidence="5">
    <location>
        <begin position="159"/>
        <end position="181"/>
    </location>
</feature>
<gene>
    <name evidence="8" type="primary">LOC100749175</name>
</gene>
<comment type="subcellular location">
    <subcellularLocation>
        <location evidence="1">Membrane</location>
        <topology evidence="1">Multi-pass membrane protein</topology>
    </subcellularLocation>
</comment>
<evidence type="ECO:0000256" key="3">
    <source>
        <dbReference type="ARBA" id="ARBA00022989"/>
    </source>
</evidence>
<evidence type="ECO:0000313" key="7">
    <source>
        <dbReference type="Proteomes" id="UP000515180"/>
    </source>
</evidence>
<protein>
    <submittedName>
        <fullName evidence="8">Organic cation transporter protein-like</fullName>
    </submittedName>
</protein>
<dbReference type="GeneID" id="100749175"/>
<feature type="transmembrane region" description="Helical" evidence="5">
    <location>
        <begin position="214"/>
        <end position="234"/>
    </location>
</feature>
<dbReference type="SUPFAM" id="SSF103473">
    <property type="entry name" value="MFS general substrate transporter"/>
    <property type="match status" value="1"/>
</dbReference>
<dbReference type="PANTHER" id="PTHR24064">
    <property type="entry name" value="SOLUTE CARRIER FAMILY 22 MEMBER"/>
    <property type="match status" value="1"/>
</dbReference>
<dbReference type="PROSITE" id="PS50850">
    <property type="entry name" value="MFS"/>
    <property type="match status" value="1"/>
</dbReference>
<name>A0A6P8LVJ3_BOMIM</name>
<dbReference type="GO" id="GO:0022857">
    <property type="term" value="F:transmembrane transporter activity"/>
    <property type="evidence" value="ECO:0007669"/>
    <property type="project" value="InterPro"/>
</dbReference>
<feature type="transmembrane region" description="Helical" evidence="5">
    <location>
        <begin position="478"/>
        <end position="500"/>
    </location>
</feature>
<feature type="transmembrane region" description="Helical" evidence="5">
    <location>
        <begin position="360"/>
        <end position="378"/>
    </location>
</feature>
<feature type="domain" description="Major facilitator superfamily (MFS) profile" evidence="6">
    <location>
        <begin position="108"/>
        <end position="532"/>
    </location>
</feature>
<organism evidence="7 8">
    <name type="scientific">Bombus impatiens</name>
    <name type="common">Bumblebee</name>
    <dbReference type="NCBI Taxonomy" id="132113"/>
    <lineage>
        <taxon>Eukaryota</taxon>
        <taxon>Metazoa</taxon>
        <taxon>Ecdysozoa</taxon>
        <taxon>Arthropoda</taxon>
        <taxon>Hexapoda</taxon>
        <taxon>Insecta</taxon>
        <taxon>Pterygota</taxon>
        <taxon>Neoptera</taxon>
        <taxon>Endopterygota</taxon>
        <taxon>Hymenoptera</taxon>
        <taxon>Apocrita</taxon>
        <taxon>Aculeata</taxon>
        <taxon>Apoidea</taxon>
        <taxon>Anthophila</taxon>
        <taxon>Apidae</taxon>
        <taxon>Bombus</taxon>
        <taxon>Pyrobombus</taxon>
    </lineage>
</organism>
<dbReference type="PROSITE" id="PS00216">
    <property type="entry name" value="SUGAR_TRANSPORT_1"/>
    <property type="match status" value="1"/>
</dbReference>
<keyword evidence="2 5" id="KW-0812">Transmembrane</keyword>
<evidence type="ECO:0000313" key="8">
    <source>
        <dbReference type="RefSeq" id="XP_033177331.1"/>
    </source>
</evidence>
<sequence length="609" mass="68992">MKTASHPVLWALPPNEAVTLDDILIYLGEFGIYQNYLIVMLMSSCFFIAFIYLAQAFLVVVPTEFWCKLPQVKDLTAEQLRDFMIPSAKMVPYEGHHLAYSRCWVYDIAVEKAIAARQPDANWPVKKCNEWEFKLSASDVPYISVAAEQKWVCDESYKATLAQSIFFMGSIVGGIIFGWLADKYGRVPTLIATNVFAFVGGICTIYITKFWEFCICRFIVGVAYDNSFVMAYILVLEYMGPRWRTFIGHMSYGIFYTIGTMTIPWIAYGVANWQTFSLITTVPICAVIAAPFVLPESVRWLIGKGHIEKAMKIISKIEKVNNRTIPNDVYNEFLEDCGRTAETLAMEEHTILDLFKTKRLRRITLLLTAVWGVIQMAYDGHIRCLDRLGMNIFTTFTIASATEFPAEIVIVYTLDVFGRRWTLFVAVILSGLFSLLASSVSIGIVFVSFAICGRLFINIASNIAMQYAAELLPTVIRGEGVAFIHMTGYVTSICSPFIAFSSEFMYNLPMIILGTCCIFAGSLSLFLPETLMEQLPQTMMDGELFGIDQTFWETPLTKKKPPEPMVHHLHAKRPVKRPAILRSSMISGYIGNVRRHTLMQRRVRALQRH</sequence>
<dbReference type="RefSeq" id="XP_033177331.1">
    <property type="nucleotide sequence ID" value="XM_033321440.1"/>
</dbReference>
<dbReference type="InterPro" id="IPR036259">
    <property type="entry name" value="MFS_trans_sf"/>
</dbReference>
<feature type="transmembrane region" description="Helical" evidence="5">
    <location>
        <begin position="36"/>
        <end position="61"/>
    </location>
</feature>
<dbReference type="Pfam" id="PF00083">
    <property type="entry name" value="Sugar_tr"/>
    <property type="match status" value="1"/>
</dbReference>